<evidence type="ECO:0000256" key="7">
    <source>
        <dbReference type="ARBA" id="ARBA00023136"/>
    </source>
</evidence>
<dbReference type="InterPro" id="IPR036259">
    <property type="entry name" value="MFS_trans_sf"/>
</dbReference>
<feature type="transmembrane region" description="Helical" evidence="9">
    <location>
        <begin position="143"/>
        <end position="161"/>
    </location>
</feature>
<gene>
    <name evidence="11" type="ORF">F5147DRAFT_712141</name>
</gene>
<dbReference type="Proteomes" id="UP000823399">
    <property type="component" value="Unassembled WGS sequence"/>
</dbReference>
<proteinExistence type="inferred from homology"/>
<feature type="transmembrane region" description="Helical" evidence="9">
    <location>
        <begin position="346"/>
        <end position="367"/>
    </location>
</feature>
<feature type="domain" description="Major facilitator superfamily (MFS) profile" evidence="10">
    <location>
        <begin position="55"/>
        <end position="574"/>
    </location>
</feature>
<dbReference type="EMBL" id="JABBWM010000057">
    <property type="protein sequence ID" value="KAG2099624.1"/>
    <property type="molecule type" value="Genomic_DNA"/>
</dbReference>
<feature type="transmembrane region" description="Helical" evidence="9">
    <location>
        <begin position="308"/>
        <end position="326"/>
    </location>
</feature>
<protein>
    <submittedName>
        <fullName evidence="11">Major facilitator superfamily domain-containing protein</fullName>
    </submittedName>
</protein>
<sequence>MSTAGYTPLPQNPQDDDRDDTERSVLIADSQEAHAGVIKVEAAQRVYGRYSRWFLFIGLGLASYIYSLDASTTYAYLTFATSYFGEHSFISSIAVAQSLIIAVGKPVIAKVADVSSRGTAYVGVLIFYVLGYTVIASAPNAGFIAGGIVLYAVGYTGLQLLTQIIIADITTLAWRGLVVSLVSAPFLINGFIGSNISTAVLNTIGWRWGYAMFAILVPVSLAPLIFTLLWAERKAKRIALLDSNKSRSRENSRQRSLSDISVSAMAVFLRSAEQLDLVGLVLLGAAVSLTLLPLTISQAVSGSWKNGSIIAMLFMGVVLLVVFAVWDLRYASMPVIAPRFVKNRSVVCAAFIGFFDFMSFFLTYTYLFSFVLVVKPWSLVNATYFIQVQSVALTFFGILAGLSMRFLHRYKYVLVVGLVIRLAGVAMMIHSRGANASNAELVWTQILQGFGGGFAAVSSQVGAQASVPHTDVAIITAIVLLVTEIGGAVGNACAGAIWSNTMPSNLEKYLPSLTAEQRAELFGSIRSAASYPLGHPIREGVISAYDDTMKIMVTTATILSMIPILLALAMPNWYLGDKQNAIDAADLTGRSELEDDLEDEEEL</sequence>
<dbReference type="FunFam" id="1.20.1250.20:FF:000197">
    <property type="entry name" value="Siderophore iron transporter 1"/>
    <property type="match status" value="1"/>
</dbReference>
<dbReference type="RefSeq" id="XP_041289272.1">
    <property type="nucleotide sequence ID" value="XM_041438342.1"/>
</dbReference>
<evidence type="ECO:0000256" key="3">
    <source>
        <dbReference type="ARBA" id="ARBA00022448"/>
    </source>
</evidence>
<reference evidence="11" key="1">
    <citation type="journal article" date="2020" name="New Phytol.">
        <title>Comparative genomics reveals dynamic genome evolution in host specialist ectomycorrhizal fungi.</title>
        <authorList>
            <person name="Lofgren L.A."/>
            <person name="Nguyen N.H."/>
            <person name="Vilgalys R."/>
            <person name="Ruytinx J."/>
            <person name="Liao H.L."/>
            <person name="Branco S."/>
            <person name="Kuo A."/>
            <person name="LaButti K."/>
            <person name="Lipzen A."/>
            <person name="Andreopoulos W."/>
            <person name="Pangilinan J."/>
            <person name="Riley R."/>
            <person name="Hundley H."/>
            <person name="Na H."/>
            <person name="Barry K."/>
            <person name="Grigoriev I.V."/>
            <person name="Stajich J.E."/>
            <person name="Kennedy P.G."/>
        </authorList>
    </citation>
    <scope>NUCLEOTIDE SEQUENCE</scope>
    <source>
        <strain evidence="11">FC423</strain>
    </source>
</reference>
<dbReference type="SUPFAM" id="SSF103473">
    <property type="entry name" value="MFS general substrate transporter"/>
    <property type="match status" value="1"/>
</dbReference>
<dbReference type="InterPro" id="IPR020846">
    <property type="entry name" value="MFS_dom"/>
</dbReference>
<dbReference type="PANTHER" id="PTHR23501">
    <property type="entry name" value="MAJOR FACILITATOR SUPERFAMILY"/>
    <property type="match status" value="1"/>
</dbReference>
<organism evidence="11 12">
    <name type="scientific">Suillus discolor</name>
    <dbReference type="NCBI Taxonomy" id="1912936"/>
    <lineage>
        <taxon>Eukaryota</taxon>
        <taxon>Fungi</taxon>
        <taxon>Dikarya</taxon>
        <taxon>Basidiomycota</taxon>
        <taxon>Agaricomycotina</taxon>
        <taxon>Agaricomycetes</taxon>
        <taxon>Agaricomycetidae</taxon>
        <taxon>Boletales</taxon>
        <taxon>Suillineae</taxon>
        <taxon>Suillaceae</taxon>
        <taxon>Suillus</taxon>
    </lineage>
</organism>
<evidence type="ECO:0000256" key="4">
    <source>
        <dbReference type="ARBA" id="ARBA00022692"/>
    </source>
</evidence>
<dbReference type="AlphaFoldDB" id="A0A9P7JQR3"/>
<keyword evidence="5 9" id="KW-1133">Transmembrane helix</keyword>
<evidence type="ECO:0000256" key="2">
    <source>
        <dbReference type="ARBA" id="ARBA00008335"/>
    </source>
</evidence>
<evidence type="ECO:0000256" key="6">
    <source>
        <dbReference type="ARBA" id="ARBA00023065"/>
    </source>
</evidence>
<dbReference type="GO" id="GO:0006811">
    <property type="term" value="P:monoatomic ion transport"/>
    <property type="evidence" value="ECO:0007669"/>
    <property type="project" value="UniProtKB-KW"/>
</dbReference>
<name>A0A9P7JQR3_9AGAM</name>
<comment type="caution">
    <text evidence="11">The sequence shown here is derived from an EMBL/GenBank/DDBJ whole genome shotgun (WGS) entry which is preliminary data.</text>
</comment>
<feature type="transmembrane region" description="Helical" evidence="9">
    <location>
        <begin position="412"/>
        <end position="430"/>
    </location>
</feature>
<feature type="transmembrane region" description="Helical" evidence="9">
    <location>
        <begin position="379"/>
        <end position="400"/>
    </location>
</feature>
<dbReference type="InterPro" id="IPR011701">
    <property type="entry name" value="MFS"/>
</dbReference>
<feature type="region of interest" description="Disordered" evidence="8">
    <location>
        <begin position="1"/>
        <end position="21"/>
    </location>
</feature>
<dbReference type="GeneID" id="64700601"/>
<comment type="subcellular location">
    <subcellularLocation>
        <location evidence="1">Membrane</location>
        <topology evidence="1">Multi-pass membrane protein</topology>
    </subcellularLocation>
</comment>
<evidence type="ECO:0000256" key="5">
    <source>
        <dbReference type="ARBA" id="ARBA00022989"/>
    </source>
</evidence>
<keyword evidence="4 9" id="KW-0812">Transmembrane</keyword>
<keyword evidence="7 9" id="KW-0472">Membrane</keyword>
<keyword evidence="6" id="KW-0406">Ion transport</keyword>
<feature type="transmembrane region" description="Helical" evidence="9">
    <location>
        <begin position="275"/>
        <end position="296"/>
    </location>
</feature>
<dbReference type="GO" id="GO:0022857">
    <property type="term" value="F:transmembrane transporter activity"/>
    <property type="evidence" value="ECO:0007669"/>
    <property type="project" value="InterPro"/>
</dbReference>
<feature type="transmembrane region" description="Helical" evidence="9">
    <location>
        <begin position="120"/>
        <end position="137"/>
    </location>
</feature>
<keyword evidence="12" id="KW-1185">Reference proteome</keyword>
<evidence type="ECO:0000259" key="10">
    <source>
        <dbReference type="PROSITE" id="PS50850"/>
    </source>
</evidence>
<feature type="transmembrane region" description="Helical" evidence="9">
    <location>
        <begin position="173"/>
        <end position="196"/>
    </location>
</feature>
<feature type="transmembrane region" description="Helical" evidence="9">
    <location>
        <begin position="89"/>
        <end position="108"/>
    </location>
</feature>
<evidence type="ECO:0000256" key="9">
    <source>
        <dbReference type="SAM" id="Phobius"/>
    </source>
</evidence>
<accession>A0A9P7JQR3</accession>
<feature type="transmembrane region" description="Helical" evidence="9">
    <location>
        <begin position="442"/>
        <end position="461"/>
    </location>
</feature>
<dbReference type="GO" id="GO:0005886">
    <property type="term" value="C:plasma membrane"/>
    <property type="evidence" value="ECO:0007669"/>
    <property type="project" value="TreeGrafter"/>
</dbReference>
<keyword evidence="3" id="KW-0813">Transport</keyword>
<evidence type="ECO:0000313" key="11">
    <source>
        <dbReference type="EMBL" id="KAG2099624.1"/>
    </source>
</evidence>
<dbReference type="PROSITE" id="PS50850">
    <property type="entry name" value="MFS"/>
    <property type="match status" value="1"/>
</dbReference>
<dbReference type="Pfam" id="PF07690">
    <property type="entry name" value="MFS_1"/>
    <property type="match status" value="1"/>
</dbReference>
<feature type="transmembrane region" description="Helical" evidence="9">
    <location>
        <begin position="473"/>
        <end position="498"/>
    </location>
</feature>
<dbReference type="PANTHER" id="PTHR23501:SF87">
    <property type="entry name" value="SIDEROPHORE IRON TRANSPORTER 2"/>
    <property type="match status" value="1"/>
</dbReference>
<evidence type="ECO:0000256" key="8">
    <source>
        <dbReference type="SAM" id="MobiDB-lite"/>
    </source>
</evidence>
<dbReference type="OrthoDB" id="2241241at2759"/>
<feature type="transmembrane region" description="Helical" evidence="9">
    <location>
        <begin position="208"/>
        <end position="231"/>
    </location>
</feature>
<dbReference type="Gene3D" id="1.20.1250.20">
    <property type="entry name" value="MFS general substrate transporter like domains"/>
    <property type="match status" value="1"/>
</dbReference>
<evidence type="ECO:0000256" key="1">
    <source>
        <dbReference type="ARBA" id="ARBA00004141"/>
    </source>
</evidence>
<feature type="transmembrane region" description="Helical" evidence="9">
    <location>
        <begin position="53"/>
        <end position="77"/>
    </location>
</feature>
<evidence type="ECO:0000313" key="12">
    <source>
        <dbReference type="Proteomes" id="UP000823399"/>
    </source>
</evidence>
<feature type="transmembrane region" description="Helical" evidence="9">
    <location>
        <begin position="551"/>
        <end position="570"/>
    </location>
</feature>
<comment type="similarity">
    <text evidence="2">Belongs to the major facilitator superfamily.</text>
</comment>